<dbReference type="PANTHER" id="PTHR43673:SF2">
    <property type="entry name" value="NITROREDUCTASE"/>
    <property type="match status" value="1"/>
</dbReference>
<evidence type="ECO:0000313" key="7">
    <source>
        <dbReference type="EMBL" id="SFU27692.1"/>
    </source>
</evidence>
<evidence type="ECO:0000256" key="1">
    <source>
        <dbReference type="ARBA" id="ARBA00001917"/>
    </source>
</evidence>
<dbReference type="STRING" id="155865.SAMN05216515_1021"/>
<dbReference type="Pfam" id="PF14512">
    <property type="entry name" value="TM1586_NiRdase"/>
    <property type="match status" value="1"/>
</dbReference>
<keyword evidence="5" id="KW-0560">Oxidoreductase</keyword>
<reference evidence="7 8" key="1">
    <citation type="submission" date="2016-10" db="EMBL/GenBank/DDBJ databases">
        <authorList>
            <person name="de Groot N.N."/>
        </authorList>
    </citation>
    <scope>NUCLEOTIDE SEQUENCE [LARGE SCALE GENOMIC DNA]</scope>
    <source>
        <strain evidence="7 8">KHGC13</strain>
    </source>
</reference>
<dbReference type="SUPFAM" id="SSF55469">
    <property type="entry name" value="FMN-dependent nitroreductase-like"/>
    <property type="match status" value="1"/>
</dbReference>
<dbReference type="OrthoDB" id="9814075at2"/>
<dbReference type="Gene3D" id="3.40.109.10">
    <property type="entry name" value="NADH Oxidase"/>
    <property type="match status" value="1"/>
</dbReference>
<feature type="domain" description="Putative nitroreductase TM1586" evidence="6">
    <location>
        <begin position="7"/>
        <end position="147"/>
    </location>
</feature>
<dbReference type="Proteomes" id="UP000198817">
    <property type="component" value="Unassembled WGS sequence"/>
</dbReference>
<proteinExistence type="inferred from homology"/>
<keyword evidence="3" id="KW-0285">Flavoprotein</keyword>
<dbReference type="EMBL" id="FPBT01000001">
    <property type="protein sequence ID" value="SFU27692.1"/>
    <property type="molecule type" value="Genomic_DNA"/>
</dbReference>
<evidence type="ECO:0000256" key="3">
    <source>
        <dbReference type="ARBA" id="ARBA00022630"/>
    </source>
</evidence>
<evidence type="ECO:0000256" key="4">
    <source>
        <dbReference type="ARBA" id="ARBA00022643"/>
    </source>
</evidence>
<evidence type="ECO:0000313" key="8">
    <source>
        <dbReference type="Proteomes" id="UP000198817"/>
    </source>
</evidence>
<accession>A0A1I7EUW2</accession>
<name>A0A1I7EUW2_9FIRM</name>
<dbReference type="InterPro" id="IPR000415">
    <property type="entry name" value="Nitroreductase-like"/>
</dbReference>
<keyword evidence="8" id="KW-1185">Reference proteome</keyword>
<protein>
    <submittedName>
        <fullName evidence="7">Putative TM nitroreductase</fullName>
    </submittedName>
</protein>
<comment type="cofactor">
    <cofactor evidence="1">
        <name>FMN</name>
        <dbReference type="ChEBI" id="CHEBI:58210"/>
    </cofactor>
</comment>
<organism evidence="7 8">
    <name type="scientific">Eubacterium pyruvativorans</name>
    <dbReference type="NCBI Taxonomy" id="155865"/>
    <lineage>
        <taxon>Bacteria</taxon>
        <taxon>Bacillati</taxon>
        <taxon>Bacillota</taxon>
        <taxon>Clostridia</taxon>
        <taxon>Eubacteriales</taxon>
        <taxon>Eubacteriaceae</taxon>
        <taxon>Eubacterium</taxon>
    </lineage>
</organism>
<dbReference type="AlphaFoldDB" id="A0A1I7EUW2"/>
<evidence type="ECO:0000256" key="5">
    <source>
        <dbReference type="ARBA" id="ARBA00023002"/>
    </source>
</evidence>
<dbReference type="RefSeq" id="WP_090468966.1">
    <property type="nucleotide sequence ID" value="NZ_FOWF01000002.1"/>
</dbReference>
<dbReference type="CDD" id="cd02062">
    <property type="entry name" value="Nitro_FMN_reductase"/>
    <property type="match status" value="1"/>
</dbReference>
<gene>
    <name evidence="7" type="ORF">SAMN05216508_1011</name>
</gene>
<dbReference type="GO" id="GO:0016491">
    <property type="term" value="F:oxidoreductase activity"/>
    <property type="evidence" value="ECO:0007669"/>
    <property type="project" value="UniProtKB-KW"/>
</dbReference>
<evidence type="ECO:0000259" key="6">
    <source>
        <dbReference type="Pfam" id="PF14512"/>
    </source>
</evidence>
<sequence>MENLNYFELINKRESCRDFAETEVESEKLQSLGDSFALCDALDEDINTELHVIDRERGTKLGGTVGYNGFMIAAPQYALLFTEEKEHCLENAAFIMQALTLKMTSMGLAACWLTVNDAEAAKKLAGADTEKTLAVVVAFGYRNKEKKSTRLDIASPSDVKVKKSGRTAPKIALDDFVCEGTFGSPADLDTLAPQYPELHDALVAMSNSQSFFNRQPYRVVLTKDEICLIGLEDAETGEADRLLNYGIAMFNFAAVNEHGGAWTFEPAAGDLRLPENAQFIAQCRL</sequence>
<evidence type="ECO:0000256" key="2">
    <source>
        <dbReference type="ARBA" id="ARBA00007118"/>
    </source>
</evidence>
<keyword evidence="4" id="KW-0288">FMN</keyword>
<dbReference type="PANTHER" id="PTHR43673">
    <property type="entry name" value="NAD(P)H NITROREDUCTASE YDGI-RELATED"/>
    <property type="match status" value="1"/>
</dbReference>
<dbReference type="InterPro" id="IPR029478">
    <property type="entry name" value="TM1586_NiRdase"/>
</dbReference>
<comment type="similarity">
    <text evidence="2">Belongs to the nitroreductase family.</text>
</comment>